<gene>
    <name evidence="2" type="ORF">PAXRUDRAFT_28431</name>
</gene>
<accession>A0A0D0DLZ1</accession>
<reference evidence="2 3" key="1">
    <citation type="submission" date="2014-04" db="EMBL/GenBank/DDBJ databases">
        <authorList>
            <consortium name="DOE Joint Genome Institute"/>
            <person name="Kuo A."/>
            <person name="Kohler A."/>
            <person name="Jargeat P."/>
            <person name="Nagy L.G."/>
            <person name="Floudas D."/>
            <person name="Copeland A."/>
            <person name="Barry K.W."/>
            <person name="Cichocki N."/>
            <person name="Veneault-Fourrey C."/>
            <person name="LaButti K."/>
            <person name="Lindquist E.A."/>
            <person name="Lipzen A."/>
            <person name="Lundell T."/>
            <person name="Morin E."/>
            <person name="Murat C."/>
            <person name="Sun H."/>
            <person name="Tunlid A."/>
            <person name="Henrissat B."/>
            <person name="Grigoriev I.V."/>
            <person name="Hibbett D.S."/>
            <person name="Martin F."/>
            <person name="Nordberg H.P."/>
            <person name="Cantor M.N."/>
            <person name="Hua S.X."/>
        </authorList>
    </citation>
    <scope>NUCLEOTIDE SEQUENCE [LARGE SCALE GENOMIC DNA]</scope>
    <source>
        <strain evidence="2 3">Ve08.2h10</strain>
    </source>
</reference>
<dbReference type="EMBL" id="KN826295">
    <property type="protein sequence ID" value="KIK79385.1"/>
    <property type="molecule type" value="Genomic_DNA"/>
</dbReference>
<feature type="region of interest" description="Disordered" evidence="1">
    <location>
        <begin position="1"/>
        <end position="74"/>
    </location>
</feature>
<dbReference type="OrthoDB" id="2688393at2759"/>
<evidence type="ECO:0000313" key="3">
    <source>
        <dbReference type="Proteomes" id="UP000054538"/>
    </source>
</evidence>
<evidence type="ECO:0000313" key="2">
    <source>
        <dbReference type="EMBL" id="KIK79385.1"/>
    </source>
</evidence>
<keyword evidence="3" id="KW-1185">Reference proteome</keyword>
<dbReference type="HOGENOM" id="CLU_1949496_0_0_1"/>
<dbReference type="AlphaFoldDB" id="A0A0D0DLZ1"/>
<feature type="compositionally biased region" description="Basic and acidic residues" evidence="1">
    <location>
        <begin position="18"/>
        <end position="32"/>
    </location>
</feature>
<reference evidence="3" key="2">
    <citation type="submission" date="2015-01" db="EMBL/GenBank/DDBJ databases">
        <title>Evolutionary Origins and Diversification of the Mycorrhizal Mutualists.</title>
        <authorList>
            <consortium name="DOE Joint Genome Institute"/>
            <consortium name="Mycorrhizal Genomics Consortium"/>
            <person name="Kohler A."/>
            <person name="Kuo A."/>
            <person name="Nagy L.G."/>
            <person name="Floudas D."/>
            <person name="Copeland A."/>
            <person name="Barry K.W."/>
            <person name="Cichocki N."/>
            <person name="Veneault-Fourrey C."/>
            <person name="LaButti K."/>
            <person name="Lindquist E.A."/>
            <person name="Lipzen A."/>
            <person name="Lundell T."/>
            <person name="Morin E."/>
            <person name="Murat C."/>
            <person name="Riley R."/>
            <person name="Ohm R."/>
            <person name="Sun H."/>
            <person name="Tunlid A."/>
            <person name="Henrissat B."/>
            <person name="Grigoriev I.V."/>
            <person name="Hibbett D.S."/>
            <person name="Martin F."/>
        </authorList>
    </citation>
    <scope>NUCLEOTIDE SEQUENCE [LARGE SCALE GENOMIC DNA]</scope>
    <source>
        <strain evidence="3">Ve08.2h10</strain>
    </source>
</reference>
<organism evidence="2 3">
    <name type="scientific">Paxillus rubicundulus Ve08.2h10</name>
    <dbReference type="NCBI Taxonomy" id="930991"/>
    <lineage>
        <taxon>Eukaryota</taxon>
        <taxon>Fungi</taxon>
        <taxon>Dikarya</taxon>
        <taxon>Basidiomycota</taxon>
        <taxon>Agaricomycotina</taxon>
        <taxon>Agaricomycetes</taxon>
        <taxon>Agaricomycetidae</taxon>
        <taxon>Boletales</taxon>
        <taxon>Paxilineae</taxon>
        <taxon>Paxillaceae</taxon>
        <taxon>Paxillus</taxon>
    </lineage>
</organism>
<sequence>MVSQHISGNPTCKQRMWSAREEPIKAPEHWSLSHDGGQEQDQPLSHDIEEGENEPYDGMPFDVEFDGNNGNRQPRIEEVEDEYDVWSRFVRSYPGQVASALGQAESLFEAIKRSQEEQGLDPWGPFADE</sequence>
<protein>
    <submittedName>
        <fullName evidence="2">Unplaced genomic scaffold scaffold_1473, whole genome shotgun sequence</fullName>
    </submittedName>
</protein>
<proteinExistence type="predicted"/>
<evidence type="ECO:0000256" key="1">
    <source>
        <dbReference type="SAM" id="MobiDB-lite"/>
    </source>
</evidence>
<name>A0A0D0DLZ1_9AGAM</name>
<dbReference type="Proteomes" id="UP000054538">
    <property type="component" value="Unassembled WGS sequence"/>
</dbReference>
<dbReference type="InParanoid" id="A0A0D0DLZ1"/>
<feature type="compositionally biased region" description="Polar residues" evidence="1">
    <location>
        <begin position="1"/>
        <end position="12"/>
    </location>
</feature>